<feature type="transmembrane region" description="Helical" evidence="1">
    <location>
        <begin position="6"/>
        <end position="28"/>
    </location>
</feature>
<accession>X0XI49</accession>
<keyword evidence="1" id="KW-0812">Transmembrane</keyword>
<protein>
    <submittedName>
        <fullName evidence="2">Uncharacterized protein</fullName>
    </submittedName>
</protein>
<reference evidence="2" key="1">
    <citation type="journal article" date="2014" name="Front. Microbiol.">
        <title>High frequency of phylogenetically diverse reductive dehalogenase-homologous genes in deep subseafloor sedimentary metagenomes.</title>
        <authorList>
            <person name="Kawai M."/>
            <person name="Futagami T."/>
            <person name="Toyoda A."/>
            <person name="Takaki Y."/>
            <person name="Nishi S."/>
            <person name="Hori S."/>
            <person name="Arai W."/>
            <person name="Tsubouchi T."/>
            <person name="Morono Y."/>
            <person name="Uchiyama I."/>
            <person name="Ito T."/>
            <person name="Fujiyama A."/>
            <person name="Inagaki F."/>
            <person name="Takami H."/>
        </authorList>
    </citation>
    <scope>NUCLEOTIDE SEQUENCE</scope>
    <source>
        <strain evidence="2">Expedition CK06-06</strain>
    </source>
</reference>
<organism evidence="2">
    <name type="scientific">marine sediment metagenome</name>
    <dbReference type="NCBI Taxonomy" id="412755"/>
    <lineage>
        <taxon>unclassified sequences</taxon>
        <taxon>metagenomes</taxon>
        <taxon>ecological metagenomes</taxon>
    </lineage>
</organism>
<name>X0XI49_9ZZZZ</name>
<gene>
    <name evidence="2" type="ORF">S01H1_74209</name>
</gene>
<evidence type="ECO:0000313" key="2">
    <source>
        <dbReference type="EMBL" id="GAG35052.1"/>
    </source>
</evidence>
<sequence length="93" mass="10339">AGGELIQNITYGVVLFSIVATSFLVLLIEKTRFSGFYSWLLSPGFPRLRPRIVPHPKGIAGETDNFVTNGAKLFGHTDVTRRRLEEEDESNSS</sequence>
<feature type="non-terminal residue" evidence="2">
    <location>
        <position position="1"/>
    </location>
</feature>
<dbReference type="AlphaFoldDB" id="X0XI49"/>
<dbReference type="EMBL" id="BARS01049628">
    <property type="protein sequence ID" value="GAG35052.1"/>
    <property type="molecule type" value="Genomic_DNA"/>
</dbReference>
<keyword evidence="1" id="KW-0472">Membrane</keyword>
<evidence type="ECO:0000256" key="1">
    <source>
        <dbReference type="SAM" id="Phobius"/>
    </source>
</evidence>
<proteinExistence type="predicted"/>
<comment type="caution">
    <text evidence="2">The sequence shown here is derived from an EMBL/GenBank/DDBJ whole genome shotgun (WGS) entry which is preliminary data.</text>
</comment>
<keyword evidence="1" id="KW-1133">Transmembrane helix</keyword>